<dbReference type="STRING" id="1802399.A3E39_02645"/>
<evidence type="ECO:0000313" key="1">
    <source>
        <dbReference type="EMBL" id="OGL78376.1"/>
    </source>
</evidence>
<name>A0A1F7UJC2_9BACT</name>
<gene>
    <name evidence="1" type="ORF">A3E39_02645</name>
</gene>
<organism evidence="1 2">
    <name type="scientific">Candidatus Uhrbacteria bacterium RIFCSPHIGHO2_12_FULL_60_25</name>
    <dbReference type="NCBI Taxonomy" id="1802399"/>
    <lineage>
        <taxon>Bacteria</taxon>
        <taxon>Candidatus Uhriibacteriota</taxon>
    </lineage>
</organism>
<comment type="caution">
    <text evidence="1">The sequence shown here is derived from an EMBL/GenBank/DDBJ whole genome shotgun (WGS) entry which is preliminary data.</text>
</comment>
<sequence>MASYFSCSIGEEQQFRVALQNGGMTAELVRTVGNDAALGRCMVEALKARLQTGSEPDHSPITHVISLDSTISLENAIAAGKYDWVNPIITSERFPDLGQGEVLLVVEVEVILIHLGKHKTGDRISAELDRRGLTPGDIRHLLALGAMHPKLQLQFPIMALGSSWRDPHGTRSFPVLWKDDRGRTLGLRSEKPDLRRSVEDRVLAVRA</sequence>
<evidence type="ECO:0000313" key="2">
    <source>
        <dbReference type="Proteomes" id="UP000176603"/>
    </source>
</evidence>
<protein>
    <submittedName>
        <fullName evidence="1">Uncharacterized protein</fullName>
    </submittedName>
</protein>
<dbReference type="EMBL" id="MGEH01000032">
    <property type="protein sequence ID" value="OGL78376.1"/>
    <property type="molecule type" value="Genomic_DNA"/>
</dbReference>
<proteinExistence type="predicted"/>
<accession>A0A1F7UJC2</accession>
<dbReference type="AlphaFoldDB" id="A0A1F7UJC2"/>
<dbReference type="Proteomes" id="UP000176603">
    <property type="component" value="Unassembled WGS sequence"/>
</dbReference>
<reference evidence="1 2" key="1">
    <citation type="journal article" date="2016" name="Nat. Commun.">
        <title>Thousands of microbial genomes shed light on interconnected biogeochemical processes in an aquifer system.</title>
        <authorList>
            <person name="Anantharaman K."/>
            <person name="Brown C.T."/>
            <person name="Hug L.A."/>
            <person name="Sharon I."/>
            <person name="Castelle C.J."/>
            <person name="Probst A.J."/>
            <person name="Thomas B.C."/>
            <person name="Singh A."/>
            <person name="Wilkins M.J."/>
            <person name="Karaoz U."/>
            <person name="Brodie E.L."/>
            <person name="Williams K.H."/>
            <person name="Hubbard S.S."/>
            <person name="Banfield J.F."/>
        </authorList>
    </citation>
    <scope>NUCLEOTIDE SEQUENCE [LARGE SCALE GENOMIC DNA]</scope>
</reference>